<evidence type="ECO:0000256" key="11">
    <source>
        <dbReference type="ARBA" id="ARBA00023184"/>
    </source>
</evidence>
<sequence>MSLRPPTNYTNAILAASIGVAVGLLIHFVRRNELPHSGDNIHHLPYGGQYMDGTKCINYNRGFGGRNFSLLGTSSNSGIWLLLLTTGLLLYVTRSCFARGGYIYHSNCHIHRTV</sequence>
<evidence type="ECO:0000313" key="15">
    <source>
        <dbReference type="Proteomes" id="UP000201683"/>
    </source>
</evidence>
<comment type="function">
    <text evidence="1">Plays a role in viral cell-to-cell propagation, by facilitating genome transport to neighboring plant cells through plasmosdesmata,.</text>
</comment>
<keyword evidence="8 13" id="KW-1133">Transmembrane helix</keyword>
<dbReference type="EMBL" id="AY072921">
    <property type="protein sequence ID" value="ACO38637.1"/>
    <property type="molecule type" value="Genomic_RNA"/>
</dbReference>
<dbReference type="GO" id="GO:0044167">
    <property type="term" value="C:host cell endoplasmic reticulum membrane"/>
    <property type="evidence" value="ECO:0007669"/>
    <property type="project" value="UniProtKB-SubCell"/>
</dbReference>
<dbReference type="RefSeq" id="YP_002776349.1">
    <property type="nucleotide sequence ID" value="NC_012519.1"/>
</dbReference>
<dbReference type="Proteomes" id="UP000201683">
    <property type="component" value="Segment"/>
</dbReference>
<dbReference type="OrthoDB" id="20634at10239"/>
<evidence type="ECO:0000256" key="2">
    <source>
        <dbReference type="ARBA" id="ARBA00004625"/>
    </source>
</evidence>
<dbReference type="GO" id="GO:0046740">
    <property type="term" value="P:transport of virus in host, cell to cell"/>
    <property type="evidence" value="ECO:0007669"/>
    <property type="project" value="UniProtKB-KW"/>
</dbReference>
<evidence type="ECO:0000256" key="5">
    <source>
        <dbReference type="ARBA" id="ARBA00022448"/>
    </source>
</evidence>
<keyword evidence="5" id="KW-0813">Transport</keyword>
<evidence type="ECO:0000256" key="1">
    <source>
        <dbReference type="ARBA" id="ARBA00002252"/>
    </source>
</evidence>
<proteinExistence type="inferred from homology"/>
<keyword evidence="7" id="KW-1043">Host membrane</keyword>
<reference evidence="14 15" key="1">
    <citation type="journal article" date="2002" name="J. Phytopathol.">
        <title>Detection of a Fovea-like Virus in African Oil Palms Affected by a Lethal Ringspot Disease in South America.</title>
        <authorList>
            <person name="Morales F.J."/>
            <person name="Lozano I."/>
            <person name="Velasco A.C."/>
            <person name="Arroyave J.A."/>
        </authorList>
    </citation>
    <scope>NUCLEOTIDE SEQUENCE [LARGE SCALE GENOMIC DNA]</scope>
</reference>
<evidence type="ECO:0000256" key="6">
    <source>
        <dbReference type="ARBA" id="ARBA00022692"/>
    </source>
</evidence>
<keyword evidence="11" id="KW-1038">Host endoplasmic reticulum</keyword>
<evidence type="ECO:0000256" key="10">
    <source>
        <dbReference type="ARBA" id="ARBA00023136"/>
    </source>
</evidence>
<comment type="subcellular location">
    <subcellularLocation>
        <location evidence="2">Host endoplasmic reticulum membrane</location>
    </subcellularLocation>
</comment>
<keyword evidence="15" id="KW-1185">Reference proteome</keyword>
<protein>
    <recommendedName>
        <fullName evidence="4">Movement protein TGB2</fullName>
    </recommendedName>
    <alternativeName>
        <fullName evidence="12">Triple gene block 2 protein</fullName>
    </alternativeName>
</protein>
<reference evidence="14 15" key="2">
    <citation type="journal article" date="2010" name="J. Phytopathol.">
        <title>Molecular Characterization and Detection of African Oil Palm Ringspot Virus.</title>
        <authorList>
            <person name="Lozano I."/>
            <person name="Morales F.J."/>
            <person name="Martinez A.K."/>
            <person name="Pena E.A."/>
        </authorList>
    </citation>
    <scope>NUCLEOTIDE SEQUENCE [LARGE SCALE GENOMIC DNA]</scope>
</reference>
<keyword evidence="10 13" id="KW-0472">Membrane</keyword>
<evidence type="ECO:0000256" key="7">
    <source>
        <dbReference type="ARBA" id="ARBA00022870"/>
    </source>
</evidence>
<accession>C1BEG0</accession>
<organism evidence="14 15">
    <name type="scientific">Robigovirus elaeis</name>
    <dbReference type="NCBI Taxonomy" id="185218"/>
    <lineage>
        <taxon>Viruses</taxon>
        <taxon>Riboviria</taxon>
        <taxon>Orthornavirae</taxon>
        <taxon>Kitrinoviricota</taxon>
        <taxon>Alsuviricetes</taxon>
        <taxon>Tymovirales</taxon>
        <taxon>Betaflexiviridae</taxon>
        <taxon>Quinvirinae</taxon>
        <taxon>Robigovirus</taxon>
    </lineage>
</organism>
<comment type="similarity">
    <text evidence="3">Belongs to the Tymovirales TGBp2 protein family.</text>
</comment>
<evidence type="ECO:0000256" key="8">
    <source>
        <dbReference type="ARBA" id="ARBA00022989"/>
    </source>
</evidence>
<dbReference type="Pfam" id="PF01307">
    <property type="entry name" value="Plant_vir_prot"/>
    <property type="match status" value="1"/>
</dbReference>
<evidence type="ECO:0000256" key="9">
    <source>
        <dbReference type="ARBA" id="ARBA00023031"/>
    </source>
</evidence>
<evidence type="ECO:0000256" key="13">
    <source>
        <dbReference type="SAM" id="Phobius"/>
    </source>
</evidence>
<keyword evidence="9" id="KW-0916">Viral movement protein</keyword>
<dbReference type="KEGG" id="vg:7737251"/>
<evidence type="ECO:0000256" key="3">
    <source>
        <dbReference type="ARBA" id="ARBA00010321"/>
    </source>
</evidence>
<name>C1BEG0_9VIRU</name>
<feature type="transmembrane region" description="Helical" evidence="13">
    <location>
        <begin position="78"/>
        <end position="97"/>
    </location>
</feature>
<dbReference type="GeneID" id="7737251"/>
<keyword evidence="6 13" id="KW-0812">Transmembrane</keyword>
<dbReference type="InterPro" id="IPR001896">
    <property type="entry name" value="Plant_vir_prot"/>
</dbReference>
<feature type="transmembrane region" description="Helical" evidence="13">
    <location>
        <begin position="12"/>
        <end position="29"/>
    </location>
</feature>
<evidence type="ECO:0000313" key="14">
    <source>
        <dbReference type="EMBL" id="ACO38637.1"/>
    </source>
</evidence>
<evidence type="ECO:0000256" key="4">
    <source>
        <dbReference type="ARBA" id="ARBA00013304"/>
    </source>
</evidence>
<evidence type="ECO:0000256" key="12">
    <source>
        <dbReference type="ARBA" id="ARBA00032240"/>
    </source>
</evidence>